<sequence length="96" mass="10223">MQVSSAPRSRREGEHSEGHDAESEPTTPMRAAAIAAVLSGLDTRLSFGRMGIVFSTEELLKAQQNDSFCLGLSDGLRETERRDAAGSAADAEGGWN</sequence>
<accession>A0ACB7RWE1</accession>
<protein>
    <submittedName>
        <fullName evidence="1">Uncharacterized protein</fullName>
    </submittedName>
</protein>
<keyword evidence="2" id="KW-1185">Reference proteome</keyword>
<gene>
    <name evidence="1" type="ORF">HPB50_009860</name>
</gene>
<name>A0ACB7RWE1_HYAAI</name>
<dbReference type="EMBL" id="CM023487">
    <property type="protein sequence ID" value="KAH6925774.1"/>
    <property type="molecule type" value="Genomic_DNA"/>
</dbReference>
<reference evidence="1" key="1">
    <citation type="submission" date="2020-05" db="EMBL/GenBank/DDBJ databases">
        <title>Large-scale comparative analyses of tick genomes elucidate their genetic diversity and vector capacities.</title>
        <authorList>
            <person name="Jia N."/>
            <person name="Wang J."/>
            <person name="Shi W."/>
            <person name="Du L."/>
            <person name="Sun Y."/>
            <person name="Zhan W."/>
            <person name="Jiang J."/>
            <person name="Wang Q."/>
            <person name="Zhang B."/>
            <person name="Ji P."/>
            <person name="Sakyi L.B."/>
            <person name="Cui X."/>
            <person name="Yuan T."/>
            <person name="Jiang B."/>
            <person name="Yang W."/>
            <person name="Lam T.T.-Y."/>
            <person name="Chang Q."/>
            <person name="Ding S."/>
            <person name="Wang X."/>
            <person name="Zhu J."/>
            <person name="Ruan X."/>
            <person name="Zhao L."/>
            <person name="Wei J."/>
            <person name="Que T."/>
            <person name="Du C."/>
            <person name="Cheng J."/>
            <person name="Dai P."/>
            <person name="Han X."/>
            <person name="Huang E."/>
            <person name="Gao Y."/>
            <person name="Liu J."/>
            <person name="Shao H."/>
            <person name="Ye R."/>
            <person name="Li L."/>
            <person name="Wei W."/>
            <person name="Wang X."/>
            <person name="Wang C."/>
            <person name="Yang T."/>
            <person name="Huo Q."/>
            <person name="Li W."/>
            <person name="Guo W."/>
            <person name="Chen H."/>
            <person name="Zhou L."/>
            <person name="Ni X."/>
            <person name="Tian J."/>
            <person name="Zhou Y."/>
            <person name="Sheng Y."/>
            <person name="Liu T."/>
            <person name="Pan Y."/>
            <person name="Xia L."/>
            <person name="Li J."/>
            <person name="Zhao F."/>
            <person name="Cao W."/>
        </authorList>
    </citation>
    <scope>NUCLEOTIDE SEQUENCE</scope>
    <source>
        <strain evidence="1">Hyas-2018</strain>
    </source>
</reference>
<proteinExistence type="predicted"/>
<comment type="caution">
    <text evidence="1">The sequence shown here is derived from an EMBL/GenBank/DDBJ whole genome shotgun (WGS) entry which is preliminary data.</text>
</comment>
<evidence type="ECO:0000313" key="2">
    <source>
        <dbReference type="Proteomes" id="UP000821845"/>
    </source>
</evidence>
<evidence type="ECO:0000313" key="1">
    <source>
        <dbReference type="EMBL" id="KAH6925774.1"/>
    </source>
</evidence>
<dbReference type="Proteomes" id="UP000821845">
    <property type="component" value="Chromosome 7"/>
</dbReference>
<organism evidence="1 2">
    <name type="scientific">Hyalomma asiaticum</name>
    <name type="common">Tick</name>
    <dbReference type="NCBI Taxonomy" id="266040"/>
    <lineage>
        <taxon>Eukaryota</taxon>
        <taxon>Metazoa</taxon>
        <taxon>Ecdysozoa</taxon>
        <taxon>Arthropoda</taxon>
        <taxon>Chelicerata</taxon>
        <taxon>Arachnida</taxon>
        <taxon>Acari</taxon>
        <taxon>Parasitiformes</taxon>
        <taxon>Ixodida</taxon>
        <taxon>Ixodoidea</taxon>
        <taxon>Ixodidae</taxon>
        <taxon>Hyalomminae</taxon>
        <taxon>Hyalomma</taxon>
    </lineage>
</organism>